<evidence type="ECO:0000313" key="6">
    <source>
        <dbReference type="Proteomes" id="UP000016934"/>
    </source>
</evidence>
<feature type="DNA-binding region" description="NDT80" evidence="2">
    <location>
        <begin position="202"/>
        <end position="475"/>
    </location>
</feature>
<protein>
    <recommendedName>
        <fullName evidence="4">NDT80 domain-containing protein</fullName>
    </recommendedName>
</protein>
<accession>M2SLJ1</accession>
<dbReference type="AlphaFoldDB" id="M2SLJ1"/>
<feature type="region of interest" description="Disordered" evidence="3">
    <location>
        <begin position="532"/>
        <end position="555"/>
    </location>
</feature>
<keyword evidence="1 2" id="KW-0238">DNA-binding</keyword>
<dbReference type="RefSeq" id="XP_007700947.1">
    <property type="nucleotide sequence ID" value="XM_007702757.1"/>
</dbReference>
<sequence>MMNQVLQPPPSLASENPFSSEEGYIDHIGAHAHHNSFASVSGQFRREPVLTHPAAGLHQGSIAGCYGTHRPDSAYQTSAALSDSGSASISTSPSSTASSALAHSYATFPHTVATTYPNHFPLVFNPVWGNSSSMSSTRRLNDAPSTGMLPTARSPGLGHSVSPSMGSSARDNYTTGTSAMHRYPHTLSPRSDLSGYTSQPDTPRSVLPTTMPLTTYNNGYHVSAYVSPTGSTESPPFNAQSTWGTIVCEGTTVTPTLDAKIEKGFFYSSDHVWTCYRRNYFAVNVSYQLSPWTPNGRLYLDQNNGNQSEQIQSMAVSLGAAVDGASGKTIELIQHTPKRDKGPQLAMKKEPLAPTPPGKSHEHGSYALNSFHQTSAVVGPHLPLQNENESSQQYSPTSHGSSNYQHSFERIQFKSATANNGKRRAQQQYYHLIVELWANVQKPQEDGPRWVKVAARLSHPVVVRGRSPSHYQNEGPHNASTSRGAPGSGLGGSGHHGLGSNGRTSYSSYGNAMSGSGTTGMGGSMYRGNTYSLDPSPVGSHSISSSSSLSGGNIQGIVGDQQMVEDSDSKMMEPPQDYSYYPAPIYESTPSKFEGTLPPPDRRVKEEYPSAAWQGGGCGRFQGIESSRGYYPDVQTHTY</sequence>
<dbReference type="InterPro" id="IPR024061">
    <property type="entry name" value="NDT80_DNA-bd_dom"/>
</dbReference>
<dbReference type="PANTHER" id="PTHR35144">
    <property type="entry name" value="MEIOSIS-SPECIFIC TRANSCRIPTION FACTOR NDT80"/>
    <property type="match status" value="1"/>
</dbReference>
<feature type="region of interest" description="Disordered" evidence="3">
    <location>
        <begin position="381"/>
        <end position="404"/>
    </location>
</feature>
<dbReference type="InterPro" id="IPR037141">
    <property type="entry name" value="NDT80_DNA-bd_dom_sf"/>
</dbReference>
<organism evidence="5 6">
    <name type="scientific">Cochliobolus sativus (strain ND90Pr / ATCC 201652)</name>
    <name type="common">Common root rot and spot blotch fungus</name>
    <name type="synonym">Bipolaris sorokiniana</name>
    <dbReference type="NCBI Taxonomy" id="665912"/>
    <lineage>
        <taxon>Eukaryota</taxon>
        <taxon>Fungi</taxon>
        <taxon>Dikarya</taxon>
        <taxon>Ascomycota</taxon>
        <taxon>Pezizomycotina</taxon>
        <taxon>Dothideomycetes</taxon>
        <taxon>Pleosporomycetidae</taxon>
        <taxon>Pleosporales</taxon>
        <taxon>Pleosporineae</taxon>
        <taxon>Pleosporaceae</taxon>
        <taxon>Bipolaris</taxon>
    </lineage>
</organism>
<dbReference type="GO" id="GO:0003677">
    <property type="term" value="F:DNA binding"/>
    <property type="evidence" value="ECO:0007669"/>
    <property type="project" value="UniProtKB-KW"/>
</dbReference>
<dbReference type="GO" id="GO:0003700">
    <property type="term" value="F:DNA-binding transcription factor activity"/>
    <property type="evidence" value="ECO:0007669"/>
    <property type="project" value="UniProtKB-UniRule"/>
</dbReference>
<dbReference type="OMA" id="VWTCYRR"/>
<evidence type="ECO:0000256" key="2">
    <source>
        <dbReference type="PROSITE-ProRule" id="PRU00850"/>
    </source>
</evidence>
<dbReference type="HOGENOM" id="CLU_026383_0_0_1"/>
<name>M2SLJ1_COCSN</name>
<dbReference type="PANTHER" id="PTHR35144:SF2">
    <property type="entry name" value="MEIOSIS-SPECIFIC TRANSCRIPTION FACTOR NDT80"/>
    <property type="match status" value="1"/>
</dbReference>
<dbReference type="OrthoDB" id="2288358at2759"/>
<dbReference type="GO" id="GO:0000228">
    <property type="term" value="C:nuclear chromosome"/>
    <property type="evidence" value="ECO:0007669"/>
    <property type="project" value="TreeGrafter"/>
</dbReference>
<evidence type="ECO:0000256" key="1">
    <source>
        <dbReference type="ARBA" id="ARBA00023125"/>
    </source>
</evidence>
<dbReference type="SUPFAM" id="SSF49417">
    <property type="entry name" value="p53-like transcription factors"/>
    <property type="match status" value="1"/>
</dbReference>
<dbReference type="EMBL" id="KB445645">
    <property type="protein sequence ID" value="EMD63135.1"/>
    <property type="molecule type" value="Genomic_DNA"/>
</dbReference>
<feature type="region of interest" description="Disordered" evidence="3">
    <location>
        <begin position="1"/>
        <end position="20"/>
    </location>
</feature>
<feature type="compositionally biased region" description="Polar residues" evidence="3">
    <location>
        <begin position="385"/>
        <end position="404"/>
    </location>
</feature>
<dbReference type="GO" id="GO:0051321">
    <property type="term" value="P:meiotic cell cycle"/>
    <property type="evidence" value="ECO:0007669"/>
    <property type="project" value="TreeGrafter"/>
</dbReference>
<dbReference type="GeneID" id="19135712"/>
<dbReference type="KEGG" id="bsc:COCSADRAFT_27584"/>
<gene>
    <name evidence="5" type="ORF">COCSADRAFT_27584</name>
</gene>
<dbReference type="PROSITE" id="PS51517">
    <property type="entry name" value="NDT80"/>
    <property type="match status" value="1"/>
</dbReference>
<evidence type="ECO:0000259" key="4">
    <source>
        <dbReference type="PROSITE" id="PS51517"/>
    </source>
</evidence>
<feature type="compositionally biased region" description="Polar residues" evidence="3">
    <location>
        <begin position="161"/>
        <end position="178"/>
    </location>
</feature>
<feature type="domain" description="NDT80" evidence="4">
    <location>
        <begin position="202"/>
        <end position="475"/>
    </location>
</feature>
<reference evidence="5 6" key="1">
    <citation type="journal article" date="2012" name="PLoS Pathog.">
        <title>Diverse lifestyles and strategies of plant pathogenesis encoded in the genomes of eighteen Dothideomycetes fungi.</title>
        <authorList>
            <person name="Ohm R.A."/>
            <person name="Feau N."/>
            <person name="Henrissat B."/>
            <person name="Schoch C.L."/>
            <person name="Horwitz B.A."/>
            <person name="Barry K.W."/>
            <person name="Condon B.J."/>
            <person name="Copeland A.C."/>
            <person name="Dhillon B."/>
            <person name="Glaser F."/>
            <person name="Hesse C.N."/>
            <person name="Kosti I."/>
            <person name="LaButti K."/>
            <person name="Lindquist E.A."/>
            <person name="Lucas S."/>
            <person name="Salamov A.A."/>
            <person name="Bradshaw R.E."/>
            <person name="Ciuffetti L."/>
            <person name="Hamelin R.C."/>
            <person name="Kema G.H.J."/>
            <person name="Lawrence C."/>
            <person name="Scott J.A."/>
            <person name="Spatafora J.W."/>
            <person name="Turgeon B.G."/>
            <person name="de Wit P.J.G.M."/>
            <person name="Zhong S."/>
            <person name="Goodwin S.B."/>
            <person name="Grigoriev I.V."/>
        </authorList>
    </citation>
    <scope>NUCLEOTIDE SEQUENCE [LARGE SCALE GENOMIC DNA]</scope>
    <source>
        <strain evidence="6">ND90Pr / ATCC 201652</strain>
    </source>
</reference>
<dbReference type="Proteomes" id="UP000016934">
    <property type="component" value="Unassembled WGS sequence"/>
</dbReference>
<dbReference type="InterPro" id="IPR052605">
    <property type="entry name" value="Fungal_trans_regulator"/>
</dbReference>
<feature type="compositionally biased region" description="Low complexity" evidence="3">
    <location>
        <begin position="536"/>
        <end position="552"/>
    </location>
</feature>
<dbReference type="eggNOG" id="ENOG502RY09">
    <property type="taxonomic scope" value="Eukaryota"/>
</dbReference>
<evidence type="ECO:0000313" key="5">
    <source>
        <dbReference type="EMBL" id="EMD63135.1"/>
    </source>
</evidence>
<dbReference type="GO" id="GO:0045944">
    <property type="term" value="P:positive regulation of transcription by RNA polymerase II"/>
    <property type="evidence" value="ECO:0007669"/>
    <property type="project" value="TreeGrafter"/>
</dbReference>
<dbReference type="InterPro" id="IPR008967">
    <property type="entry name" value="p53-like_TF_DNA-bd_sf"/>
</dbReference>
<feature type="region of interest" description="Disordered" evidence="3">
    <location>
        <begin position="464"/>
        <end position="503"/>
    </location>
</feature>
<feature type="region of interest" description="Disordered" evidence="3">
    <location>
        <begin position="133"/>
        <end position="205"/>
    </location>
</feature>
<feature type="compositionally biased region" description="Basic and acidic residues" evidence="3">
    <location>
        <begin position="337"/>
        <end position="351"/>
    </location>
</feature>
<reference evidence="6" key="2">
    <citation type="journal article" date="2013" name="PLoS Genet.">
        <title>Comparative genome structure, secondary metabolite, and effector coding capacity across Cochliobolus pathogens.</title>
        <authorList>
            <person name="Condon B.J."/>
            <person name="Leng Y."/>
            <person name="Wu D."/>
            <person name="Bushley K.E."/>
            <person name="Ohm R.A."/>
            <person name="Otillar R."/>
            <person name="Martin J."/>
            <person name="Schackwitz W."/>
            <person name="Grimwood J."/>
            <person name="MohdZainudin N."/>
            <person name="Xue C."/>
            <person name="Wang R."/>
            <person name="Manning V.A."/>
            <person name="Dhillon B."/>
            <person name="Tu Z.J."/>
            <person name="Steffenson B.J."/>
            <person name="Salamov A."/>
            <person name="Sun H."/>
            <person name="Lowry S."/>
            <person name="LaButti K."/>
            <person name="Han J."/>
            <person name="Copeland A."/>
            <person name="Lindquist E."/>
            <person name="Barry K."/>
            <person name="Schmutz J."/>
            <person name="Baker S.E."/>
            <person name="Ciuffetti L.M."/>
            <person name="Grigoriev I.V."/>
            <person name="Zhong S."/>
            <person name="Turgeon B.G."/>
        </authorList>
    </citation>
    <scope>NUCLEOTIDE SEQUENCE [LARGE SCALE GENOMIC DNA]</scope>
    <source>
        <strain evidence="6">ND90Pr / ATCC 201652</strain>
    </source>
</reference>
<feature type="compositionally biased region" description="Gly residues" evidence="3">
    <location>
        <begin position="486"/>
        <end position="500"/>
    </location>
</feature>
<dbReference type="Gene3D" id="2.60.40.1390">
    <property type="entry name" value="NDT80 DNA-binding domain"/>
    <property type="match status" value="1"/>
</dbReference>
<feature type="compositionally biased region" description="Polar residues" evidence="3">
    <location>
        <begin position="188"/>
        <end position="205"/>
    </location>
</feature>
<dbReference type="Pfam" id="PF05224">
    <property type="entry name" value="NDT80_PhoG"/>
    <property type="match status" value="1"/>
</dbReference>
<feature type="region of interest" description="Disordered" evidence="3">
    <location>
        <begin position="334"/>
        <end position="365"/>
    </location>
</feature>
<evidence type="ECO:0000256" key="3">
    <source>
        <dbReference type="SAM" id="MobiDB-lite"/>
    </source>
</evidence>
<keyword evidence="6" id="KW-1185">Reference proteome</keyword>
<proteinExistence type="predicted"/>